<dbReference type="AlphaFoldDB" id="B4H0D3"/>
<keyword evidence="4" id="KW-1185">Reference proteome</keyword>
<feature type="compositionally biased region" description="Acidic residues" evidence="1">
    <location>
        <begin position="41"/>
        <end position="53"/>
    </location>
</feature>
<feature type="transmembrane region" description="Helical" evidence="2">
    <location>
        <begin position="285"/>
        <end position="307"/>
    </location>
</feature>
<keyword evidence="2" id="KW-0472">Membrane</keyword>
<reference evidence="3 4" key="1">
    <citation type="journal article" date="2007" name="Nature">
        <title>Evolution of genes and genomes on the Drosophila phylogeny.</title>
        <authorList>
            <consortium name="Drosophila 12 Genomes Consortium"/>
            <person name="Clark A.G."/>
            <person name="Eisen M.B."/>
            <person name="Smith D.R."/>
            <person name="Bergman C.M."/>
            <person name="Oliver B."/>
            <person name="Markow T.A."/>
            <person name="Kaufman T.C."/>
            <person name="Kellis M."/>
            <person name="Gelbart W."/>
            <person name="Iyer V.N."/>
            <person name="Pollard D.A."/>
            <person name="Sackton T.B."/>
            <person name="Larracuente A.M."/>
            <person name="Singh N.D."/>
            <person name="Abad J.P."/>
            <person name="Abt D.N."/>
            <person name="Adryan B."/>
            <person name="Aguade M."/>
            <person name="Akashi H."/>
            <person name="Anderson W.W."/>
            <person name="Aquadro C.F."/>
            <person name="Ardell D.H."/>
            <person name="Arguello R."/>
            <person name="Artieri C.G."/>
            <person name="Barbash D.A."/>
            <person name="Barker D."/>
            <person name="Barsanti P."/>
            <person name="Batterham P."/>
            <person name="Batzoglou S."/>
            <person name="Begun D."/>
            <person name="Bhutkar A."/>
            <person name="Blanco E."/>
            <person name="Bosak S.A."/>
            <person name="Bradley R.K."/>
            <person name="Brand A.D."/>
            <person name="Brent M.R."/>
            <person name="Brooks A.N."/>
            <person name="Brown R.H."/>
            <person name="Butlin R.K."/>
            <person name="Caggese C."/>
            <person name="Calvi B.R."/>
            <person name="Bernardo de Carvalho A."/>
            <person name="Caspi A."/>
            <person name="Castrezana S."/>
            <person name="Celniker S.E."/>
            <person name="Chang J.L."/>
            <person name="Chapple C."/>
            <person name="Chatterji S."/>
            <person name="Chinwalla A."/>
            <person name="Civetta A."/>
            <person name="Clifton S.W."/>
            <person name="Comeron J.M."/>
            <person name="Costello J.C."/>
            <person name="Coyne J.A."/>
            <person name="Daub J."/>
            <person name="David R.G."/>
            <person name="Delcher A.L."/>
            <person name="Delehaunty K."/>
            <person name="Do C.B."/>
            <person name="Ebling H."/>
            <person name="Edwards K."/>
            <person name="Eickbush T."/>
            <person name="Evans J.D."/>
            <person name="Filipski A."/>
            <person name="Findeiss S."/>
            <person name="Freyhult E."/>
            <person name="Fulton L."/>
            <person name="Fulton R."/>
            <person name="Garcia A.C."/>
            <person name="Gardiner A."/>
            <person name="Garfield D.A."/>
            <person name="Garvin B.E."/>
            <person name="Gibson G."/>
            <person name="Gilbert D."/>
            <person name="Gnerre S."/>
            <person name="Godfrey J."/>
            <person name="Good R."/>
            <person name="Gotea V."/>
            <person name="Gravely B."/>
            <person name="Greenberg A.J."/>
            <person name="Griffiths-Jones S."/>
            <person name="Gross S."/>
            <person name="Guigo R."/>
            <person name="Gustafson E.A."/>
            <person name="Haerty W."/>
            <person name="Hahn M.W."/>
            <person name="Halligan D.L."/>
            <person name="Halpern A.L."/>
            <person name="Halter G.M."/>
            <person name="Han M.V."/>
            <person name="Heger A."/>
            <person name="Hillier L."/>
            <person name="Hinrichs A.S."/>
            <person name="Holmes I."/>
            <person name="Hoskins R.A."/>
            <person name="Hubisz M.J."/>
            <person name="Hultmark D."/>
            <person name="Huntley M.A."/>
            <person name="Jaffe D.B."/>
            <person name="Jagadeeshan S."/>
            <person name="Jeck W.R."/>
            <person name="Johnson J."/>
            <person name="Jones C.D."/>
            <person name="Jordan W.C."/>
            <person name="Karpen G.H."/>
            <person name="Kataoka E."/>
            <person name="Keightley P.D."/>
            <person name="Kheradpour P."/>
            <person name="Kirkness E.F."/>
            <person name="Koerich L.B."/>
            <person name="Kristiansen K."/>
            <person name="Kudrna D."/>
            <person name="Kulathinal R.J."/>
            <person name="Kumar S."/>
            <person name="Kwok R."/>
            <person name="Lander E."/>
            <person name="Langley C.H."/>
            <person name="Lapoint R."/>
            <person name="Lazzaro B.P."/>
            <person name="Lee S.J."/>
            <person name="Levesque L."/>
            <person name="Li R."/>
            <person name="Lin C.F."/>
            <person name="Lin M.F."/>
            <person name="Lindblad-Toh K."/>
            <person name="Llopart A."/>
            <person name="Long M."/>
            <person name="Low L."/>
            <person name="Lozovsky E."/>
            <person name="Lu J."/>
            <person name="Luo M."/>
            <person name="Machado C.A."/>
            <person name="Makalowski W."/>
            <person name="Marzo M."/>
            <person name="Matsuda M."/>
            <person name="Matzkin L."/>
            <person name="McAllister B."/>
            <person name="McBride C.S."/>
            <person name="McKernan B."/>
            <person name="McKernan K."/>
            <person name="Mendez-Lago M."/>
            <person name="Minx P."/>
            <person name="Mollenhauer M.U."/>
            <person name="Montooth K."/>
            <person name="Mount S.M."/>
            <person name="Mu X."/>
            <person name="Myers E."/>
            <person name="Negre B."/>
            <person name="Newfeld S."/>
            <person name="Nielsen R."/>
            <person name="Noor M.A."/>
            <person name="O'Grady P."/>
            <person name="Pachter L."/>
            <person name="Papaceit M."/>
            <person name="Parisi M.J."/>
            <person name="Parisi M."/>
            <person name="Parts L."/>
            <person name="Pedersen J.S."/>
            <person name="Pesole G."/>
            <person name="Phillippy A.M."/>
            <person name="Ponting C.P."/>
            <person name="Pop M."/>
            <person name="Porcelli D."/>
            <person name="Powell J.R."/>
            <person name="Prohaska S."/>
            <person name="Pruitt K."/>
            <person name="Puig M."/>
            <person name="Quesneville H."/>
            <person name="Ram K.R."/>
            <person name="Rand D."/>
            <person name="Rasmussen M.D."/>
            <person name="Reed L.K."/>
            <person name="Reenan R."/>
            <person name="Reily A."/>
            <person name="Remington K.A."/>
            <person name="Rieger T.T."/>
            <person name="Ritchie M.G."/>
            <person name="Robin C."/>
            <person name="Rogers Y.H."/>
            <person name="Rohde C."/>
            <person name="Rozas J."/>
            <person name="Rubenfield M.J."/>
            <person name="Ruiz A."/>
            <person name="Russo S."/>
            <person name="Salzberg S.L."/>
            <person name="Sanchez-Gracia A."/>
            <person name="Saranga D.J."/>
            <person name="Sato H."/>
            <person name="Schaeffer S.W."/>
            <person name="Schatz M.C."/>
            <person name="Schlenke T."/>
            <person name="Schwartz R."/>
            <person name="Segarra C."/>
            <person name="Singh R.S."/>
            <person name="Sirot L."/>
            <person name="Sirota M."/>
            <person name="Sisneros N.B."/>
            <person name="Smith C.D."/>
            <person name="Smith T.F."/>
            <person name="Spieth J."/>
            <person name="Stage D.E."/>
            <person name="Stark A."/>
            <person name="Stephan W."/>
            <person name="Strausberg R.L."/>
            <person name="Strempel S."/>
            <person name="Sturgill D."/>
            <person name="Sutton G."/>
            <person name="Sutton G.G."/>
            <person name="Tao W."/>
            <person name="Teichmann S."/>
            <person name="Tobari Y.N."/>
            <person name="Tomimura Y."/>
            <person name="Tsolas J.M."/>
            <person name="Valente V.L."/>
            <person name="Venter E."/>
            <person name="Venter J.C."/>
            <person name="Vicario S."/>
            <person name="Vieira F.G."/>
            <person name="Vilella A.J."/>
            <person name="Villasante A."/>
            <person name="Walenz B."/>
            <person name="Wang J."/>
            <person name="Wasserman M."/>
            <person name="Watts T."/>
            <person name="Wilson D."/>
            <person name="Wilson R.K."/>
            <person name="Wing R.A."/>
            <person name="Wolfner M.F."/>
            <person name="Wong A."/>
            <person name="Wong G.K."/>
            <person name="Wu C.I."/>
            <person name="Wu G."/>
            <person name="Yamamoto D."/>
            <person name="Yang H.P."/>
            <person name="Yang S.P."/>
            <person name="Yorke J.A."/>
            <person name="Yoshida K."/>
            <person name="Zdobnov E."/>
            <person name="Zhang P."/>
            <person name="Zhang Y."/>
            <person name="Zimin A.V."/>
            <person name="Baldwin J."/>
            <person name="Abdouelleil A."/>
            <person name="Abdulkadir J."/>
            <person name="Abebe A."/>
            <person name="Abera B."/>
            <person name="Abreu J."/>
            <person name="Acer S.C."/>
            <person name="Aftuck L."/>
            <person name="Alexander A."/>
            <person name="An P."/>
            <person name="Anderson E."/>
            <person name="Anderson S."/>
            <person name="Arachi H."/>
            <person name="Azer M."/>
            <person name="Bachantsang P."/>
            <person name="Barry A."/>
            <person name="Bayul T."/>
            <person name="Berlin A."/>
            <person name="Bessette D."/>
            <person name="Bloom T."/>
            <person name="Blye J."/>
            <person name="Boguslavskiy L."/>
            <person name="Bonnet C."/>
            <person name="Boukhgalter B."/>
            <person name="Bourzgui I."/>
            <person name="Brown A."/>
            <person name="Cahill P."/>
            <person name="Channer S."/>
            <person name="Cheshatsang Y."/>
            <person name="Chuda L."/>
            <person name="Citroen M."/>
            <person name="Collymore A."/>
            <person name="Cooke P."/>
            <person name="Costello M."/>
            <person name="D'Aco K."/>
            <person name="Daza R."/>
            <person name="De Haan G."/>
            <person name="DeGray S."/>
            <person name="DeMaso C."/>
            <person name="Dhargay N."/>
            <person name="Dooley K."/>
            <person name="Dooley E."/>
            <person name="Doricent M."/>
            <person name="Dorje P."/>
            <person name="Dorjee K."/>
            <person name="Dupes A."/>
            <person name="Elong R."/>
            <person name="Falk J."/>
            <person name="Farina A."/>
            <person name="Faro S."/>
            <person name="Ferguson D."/>
            <person name="Fisher S."/>
            <person name="Foley C.D."/>
            <person name="Franke A."/>
            <person name="Friedrich D."/>
            <person name="Gadbois L."/>
            <person name="Gearin G."/>
            <person name="Gearin C.R."/>
            <person name="Giannoukos G."/>
            <person name="Goode T."/>
            <person name="Graham J."/>
            <person name="Grandbois E."/>
            <person name="Grewal S."/>
            <person name="Gyaltsen K."/>
            <person name="Hafez N."/>
            <person name="Hagos B."/>
            <person name="Hall J."/>
            <person name="Henson C."/>
            <person name="Hollinger A."/>
            <person name="Honan T."/>
            <person name="Huard M.D."/>
            <person name="Hughes L."/>
            <person name="Hurhula B."/>
            <person name="Husby M.E."/>
            <person name="Kamat A."/>
            <person name="Kanga B."/>
            <person name="Kashin S."/>
            <person name="Khazanovich D."/>
            <person name="Kisner P."/>
            <person name="Lance K."/>
            <person name="Lara M."/>
            <person name="Lee W."/>
            <person name="Lennon N."/>
            <person name="Letendre F."/>
            <person name="LeVine R."/>
            <person name="Lipovsky A."/>
            <person name="Liu X."/>
            <person name="Liu J."/>
            <person name="Liu S."/>
            <person name="Lokyitsang T."/>
            <person name="Lokyitsang Y."/>
            <person name="Lubonja R."/>
            <person name="Lui A."/>
            <person name="MacDonald P."/>
            <person name="Magnisalis V."/>
            <person name="Maru K."/>
            <person name="Matthews C."/>
            <person name="McCusker W."/>
            <person name="McDonough S."/>
            <person name="Mehta T."/>
            <person name="Meldrim J."/>
            <person name="Meneus L."/>
            <person name="Mihai O."/>
            <person name="Mihalev A."/>
            <person name="Mihova T."/>
            <person name="Mittelman R."/>
            <person name="Mlenga V."/>
            <person name="Montmayeur A."/>
            <person name="Mulrain L."/>
            <person name="Navidi A."/>
            <person name="Naylor J."/>
            <person name="Negash T."/>
            <person name="Nguyen T."/>
            <person name="Nguyen N."/>
            <person name="Nicol R."/>
            <person name="Norbu C."/>
            <person name="Norbu N."/>
            <person name="Novod N."/>
            <person name="O'Neill B."/>
            <person name="Osman S."/>
            <person name="Markiewicz E."/>
            <person name="Oyono O.L."/>
            <person name="Patti C."/>
            <person name="Phunkhang P."/>
            <person name="Pierre F."/>
            <person name="Priest M."/>
            <person name="Raghuraman S."/>
            <person name="Rege F."/>
            <person name="Reyes R."/>
            <person name="Rise C."/>
            <person name="Rogov P."/>
            <person name="Ross K."/>
            <person name="Ryan E."/>
            <person name="Settipalli S."/>
            <person name="Shea T."/>
            <person name="Sherpa N."/>
            <person name="Shi L."/>
            <person name="Shih D."/>
            <person name="Sparrow T."/>
            <person name="Spaulding J."/>
            <person name="Stalker J."/>
            <person name="Stange-Thomann N."/>
            <person name="Stavropoulos S."/>
            <person name="Stone C."/>
            <person name="Strader C."/>
            <person name="Tesfaye S."/>
            <person name="Thomson T."/>
            <person name="Thoulutsang Y."/>
            <person name="Thoulutsang D."/>
            <person name="Topham K."/>
            <person name="Topping I."/>
            <person name="Tsamla T."/>
            <person name="Vassiliev H."/>
            <person name="Vo A."/>
            <person name="Wangchuk T."/>
            <person name="Wangdi T."/>
            <person name="Weiand M."/>
            <person name="Wilkinson J."/>
            <person name="Wilson A."/>
            <person name="Yadav S."/>
            <person name="Young G."/>
            <person name="Yu Q."/>
            <person name="Zembek L."/>
            <person name="Zhong D."/>
            <person name="Zimmer A."/>
            <person name="Zwirko Z."/>
            <person name="Jaffe D.B."/>
            <person name="Alvarez P."/>
            <person name="Brockman W."/>
            <person name="Butler J."/>
            <person name="Chin C."/>
            <person name="Gnerre S."/>
            <person name="Grabherr M."/>
            <person name="Kleber M."/>
            <person name="Mauceli E."/>
            <person name="MacCallum I."/>
        </authorList>
    </citation>
    <scope>NUCLEOTIDE SEQUENCE [LARGE SCALE GENOMIC DNA]</scope>
    <source>
        <strain evidence="4">MSH-3 / Tucson 14011-0111.49</strain>
    </source>
</reference>
<keyword evidence="2" id="KW-0812">Transmembrane</keyword>
<dbReference type="Proteomes" id="UP000008744">
    <property type="component" value="Unassembled WGS sequence"/>
</dbReference>
<proteinExistence type="predicted"/>
<name>B4H0D3_DROPE</name>
<feature type="compositionally biased region" description="Basic and acidic residues" evidence="1">
    <location>
        <begin position="30"/>
        <end position="40"/>
    </location>
</feature>
<evidence type="ECO:0000313" key="3">
    <source>
        <dbReference type="EMBL" id="EDW29728.1"/>
    </source>
</evidence>
<organism evidence="4">
    <name type="scientific">Drosophila persimilis</name>
    <name type="common">Fruit fly</name>
    <dbReference type="NCBI Taxonomy" id="7234"/>
    <lineage>
        <taxon>Eukaryota</taxon>
        <taxon>Metazoa</taxon>
        <taxon>Ecdysozoa</taxon>
        <taxon>Arthropoda</taxon>
        <taxon>Hexapoda</taxon>
        <taxon>Insecta</taxon>
        <taxon>Pterygota</taxon>
        <taxon>Neoptera</taxon>
        <taxon>Endopterygota</taxon>
        <taxon>Diptera</taxon>
        <taxon>Brachycera</taxon>
        <taxon>Muscomorpha</taxon>
        <taxon>Ephydroidea</taxon>
        <taxon>Drosophilidae</taxon>
        <taxon>Drosophila</taxon>
        <taxon>Sophophora</taxon>
    </lineage>
</organism>
<dbReference type="KEGG" id="dpe:6599222"/>
<feature type="region of interest" description="Disordered" evidence="1">
    <location>
        <begin position="1"/>
        <end position="61"/>
    </location>
</feature>
<evidence type="ECO:0000256" key="1">
    <source>
        <dbReference type="SAM" id="MobiDB-lite"/>
    </source>
</evidence>
<dbReference type="OMA" id="MWIKEYK"/>
<feature type="compositionally biased region" description="Basic and acidic residues" evidence="1">
    <location>
        <begin position="101"/>
        <end position="118"/>
    </location>
</feature>
<dbReference type="EMBL" id="CH479200">
    <property type="protein sequence ID" value="EDW29728.1"/>
    <property type="molecule type" value="Genomic_DNA"/>
</dbReference>
<protein>
    <submittedName>
        <fullName evidence="3">GL14974</fullName>
    </submittedName>
</protein>
<sequence>MSRKVFYSVQKPHEEIINANEQENQSYNQESREDALKPEMEAESEEEAFEDEEASPKDICGAETRHDLEMPHDKAENKDDQAYGLEVPEKAMKMDEYVQENGFERRENSRKNDVKELSSDEESFMEQTADSVQALTDADGEREKLQKDLLIRKGRIAVLELIREKKLNVRYAPQFLQQLVAQTQGTTPDNAQYFLQQIIAEQKESLDRKDGESLKKLIKTKISMNKETIIQMWIKEYKDRNPLTLLTDFDLEHLANGESIFQEMTHDQMLAYNTVEGQRLETCMLLYKGIASGLLLALGGIVLCGLLDSLFG</sequence>
<dbReference type="HOGENOM" id="CLU_947551_0_0_1"/>
<gene>
    <name evidence="3" type="primary">Dper\GL14974</name>
    <name evidence="3" type="ORF">Dper_GL14974</name>
</gene>
<accession>B4H0D3</accession>
<keyword evidence="2" id="KW-1133">Transmembrane helix</keyword>
<evidence type="ECO:0000313" key="4">
    <source>
        <dbReference type="Proteomes" id="UP000008744"/>
    </source>
</evidence>
<feature type="region of interest" description="Disordered" evidence="1">
    <location>
        <begin position="101"/>
        <end position="125"/>
    </location>
</feature>
<dbReference type="OrthoDB" id="10535335at2759"/>
<evidence type="ECO:0000256" key="2">
    <source>
        <dbReference type="SAM" id="Phobius"/>
    </source>
</evidence>